<comment type="catalytic activity">
    <reaction evidence="7">
        <text>a UDP-3-O-[(3R)-3-hydroxyacyl]-alpha-D-glucosamine + a (3R)-hydroxyacyl-[ACP] = a UDP-2-N,3-O-bis[(3R)-3-hydroxyacyl]-alpha-D-glucosamine + holo-[ACP] + H(+)</text>
        <dbReference type="Rhea" id="RHEA:53836"/>
        <dbReference type="Rhea" id="RHEA-COMP:9685"/>
        <dbReference type="Rhea" id="RHEA-COMP:9945"/>
        <dbReference type="ChEBI" id="CHEBI:15378"/>
        <dbReference type="ChEBI" id="CHEBI:64479"/>
        <dbReference type="ChEBI" id="CHEBI:78827"/>
        <dbReference type="ChEBI" id="CHEBI:137740"/>
        <dbReference type="ChEBI" id="CHEBI:137748"/>
        <dbReference type="EC" id="2.3.1.191"/>
    </reaction>
</comment>
<dbReference type="NCBIfam" id="NF002060">
    <property type="entry name" value="PRK00892.1"/>
    <property type="match status" value="1"/>
</dbReference>
<dbReference type="PROSITE" id="PS00101">
    <property type="entry name" value="HEXAPEP_TRANSFERASES"/>
    <property type="match status" value="1"/>
</dbReference>
<dbReference type="UniPathway" id="UPA00973"/>
<dbReference type="CDD" id="cd03352">
    <property type="entry name" value="LbH_LpxD"/>
    <property type="match status" value="1"/>
</dbReference>
<dbReference type="Pfam" id="PF04613">
    <property type="entry name" value="LpxD"/>
    <property type="match status" value="1"/>
</dbReference>
<organism evidence="9 10">
    <name type="scientific">Campylobacter jejuni subsp. jejuni serotype O:23/36 (strain 81-176)</name>
    <dbReference type="NCBI Taxonomy" id="354242"/>
    <lineage>
        <taxon>Bacteria</taxon>
        <taxon>Pseudomonadati</taxon>
        <taxon>Campylobacterota</taxon>
        <taxon>Epsilonproteobacteria</taxon>
        <taxon>Campylobacterales</taxon>
        <taxon>Campylobacteraceae</taxon>
        <taxon>Campylobacter</taxon>
    </lineage>
</organism>
<name>A0A0H3PAD5_CAMJJ</name>
<evidence type="ECO:0000256" key="3">
    <source>
        <dbReference type="ARBA" id="ARBA00022679"/>
    </source>
</evidence>
<dbReference type="SUPFAM" id="SSF51161">
    <property type="entry name" value="Trimeric LpxA-like enzymes"/>
    <property type="match status" value="1"/>
</dbReference>
<protein>
    <recommendedName>
        <fullName evidence="7">UDP-3-O-acylglucosamine N-acyltransferase</fullName>
        <ecNumber evidence="7">2.3.1.191</ecNumber>
    </recommendedName>
</protein>
<reference evidence="10" key="1">
    <citation type="submission" date="2006-12" db="EMBL/GenBank/DDBJ databases">
        <authorList>
            <person name="Fouts D.E."/>
            <person name="Nelson K.E."/>
            <person name="Sebastian Y."/>
        </authorList>
    </citation>
    <scope>NUCLEOTIDE SEQUENCE [LARGE SCALE GENOMIC DNA]</scope>
    <source>
        <strain evidence="10">81-176</strain>
    </source>
</reference>
<evidence type="ECO:0000313" key="9">
    <source>
        <dbReference type="EMBL" id="EAQ73066.1"/>
    </source>
</evidence>
<gene>
    <name evidence="7 9" type="primary">lpxD</name>
    <name evidence="9" type="ordered locus">CJJ81176_0604</name>
</gene>
<keyword evidence="6 7" id="KW-0012">Acyltransferase</keyword>
<dbReference type="GO" id="GO:0009245">
    <property type="term" value="P:lipid A biosynthetic process"/>
    <property type="evidence" value="ECO:0007669"/>
    <property type="project" value="UniProtKB-UniRule"/>
</dbReference>
<dbReference type="GO" id="GO:0103118">
    <property type="term" value="F:UDP-3-O-[(3R)-3-hydroxyacyl]-glucosamine N-acyltransferase activity"/>
    <property type="evidence" value="ECO:0007669"/>
    <property type="project" value="UniProtKB-EC"/>
</dbReference>
<proteinExistence type="inferred from homology"/>
<dbReference type="AlphaFoldDB" id="A0A0H3PAD5"/>
<feature type="domain" description="UDP-3-O-[3-hydroxymyristoyl] glucosamine N-acyltransferase non-repeat region" evidence="8">
    <location>
        <begin position="18"/>
        <end position="87"/>
    </location>
</feature>
<comment type="function">
    <text evidence="7">Catalyzes the N-acylation of UDP-3-O-acylglucosamine using 3-hydroxyacyl-ACP as the acyl donor. Is involved in the biosynthesis of lipid A, a phosphorylated glycolipid that anchors the lipopolysaccharide to the outer membrane of the cell.</text>
</comment>
<dbReference type="GO" id="GO:0016410">
    <property type="term" value="F:N-acyltransferase activity"/>
    <property type="evidence" value="ECO:0007669"/>
    <property type="project" value="InterPro"/>
</dbReference>
<dbReference type="Pfam" id="PF14602">
    <property type="entry name" value="Hexapep_2"/>
    <property type="match status" value="1"/>
</dbReference>
<dbReference type="PANTHER" id="PTHR43378:SF2">
    <property type="entry name" value="UDP-3-O-ACYLGLUCOSAMINE N-ACYLTRANSFERASE 1, MITOCHONDRIAL-RELATED"/>
    <property type="match status" value="1"/>
</dbReference>
<comment type="pathway">
    <text evidence="7">Bacterial outer membrane biogenesis; LPS lipid A biosynthesis.</text>
</comment>
<keyword evidence="4 7" id="KW-0677">Repeat</keyword>
<dbReference type="PANTHER" id="PTHR43378">
    <property type="entry name" value="UDP-3-O-ACYLGLUCOSAMINE N-ACYLTRANSFERASE"/>
    <property type="match status" value="1"/>
</dbReference>
<keyword evidence="2 7" id="KW-0441">Lipid A biosynthesis</keyword>
<dbReference type="eggNOG" id="COG1044">
    <property type="taxonomic scope" value="Bacteria"/>
</dbReference>
<dbReference type="NCBIfam" id="TIGR01853">
    <property type="entry name" value="lipid_A_lpxD"/>
    <property type="match status" value="1"/>
</dbReference>
<dbReference type="InterPro" id="IPR018357">
    <property type="entry name" value="Hexapep_transf_CS"/>
</dbReference>
<evidence type="ECO:0000256" key="6">
    <source>
        <dbReference type="ARBA" id="ARBA00023315"/>
    </source>
</evidence>
<keyword evidence="5 7" id="KW-0443">Lipid metabolism</keyword>
<dbReference type="InterPro" id="IPR001451">
    <property type="entry name" value="Hexapep"/>
</dbReference>
<dbReference type="EC" id="2.3.1.191" evidence="7"/>
<accession>A0A0H3PAD5</accession>
<dbReference type="HOGENOM" id="CLU_049865_0_0_7"/>
<evidence type="ECO:0000259" key="8">
    <source>
        <dbReference type="Pfam" id="PF04613"/>
    </source>
</evidence>
<dbReference type="GO" id="GO:0016020">
    <property type="term" value="C:membrane"/>
    <property type="evidence" value="ECO:0007669"/>
    <property type="project" value="GOC"/>
</dbReference>
<keyword evidence="3 7" id="KW-0808">Transferase</keyword>
<dbReference type="EMBL" id="CP000538">
    <property type="protein sequence ID" value="EAQ73066.1"/>
    <property type="molecule type" value="Genomic_DNA"/>
</dbReference>
<evidence type="ECO:0000256" key="5">
    <source>
        <dbReference type="ARBA" id="ARBA00023098"/>
    </source>
</evidence>
<dbReference type="InterPro" id="IPR007691">
    <property type="entry name" value="LpxD"/>
</dbReference>
<evidence type="ECO:0000256" key="7">
    <source>
        <dbReference type="HAMAP-Rule" id="MF_00523"/>
    </source>
</evidence>
<evidence type="ECO:0000256" key="1">
    <source>
        <dbReference type="ARBA" id="ARBA00022516"/>
    </source>
</evidence>
<dbReference type="InterPro" id="IPR020573">
    <property type="entry name" value="UDP_GlcNAc_AcTrfase_non-rep"/>
</dbReference>
<dbReference type="Proteomes" id="UP000000646">
    <property type="component" value="Chromosome"/>
</dbReference>
<comment type="similarity">
    <text evidence="7">Belongs to the transferase hexapeptide repeat family. LpxD subfamily.</text>
</comment>
<evidence type="ECO:0000256" key="4">
    <source>
        <dbReference type="ARBA" id="ARBA00022737"/>
    </source>
</evidence>
<dbReference type="InterPro" id="IPR011004">
    <property type="entry name" value="Trimer_LpxA-like_sf"/>
</dbReference>
<dbReference type="KEGG" id="cjj:CJJ81176_0604"/>
<dbReference type="RefSeq" id="WP_002855215.1">
    <property type="nucleotide sequence ID" value="NC_008787.1"/>
</dbReference>
<dbReference type="Gene3D" id="2.160.10.10">
    <property type="entry name" value="Hexapeptide repeat proteins"/>
    <property type="match status" value="1"/>
</dbReference>
<dbReference type="Gene3D" id="3.40.1390.10">
    <property type="entry name" value="MurE/MurF, N-terminal domain"/>
    <property type="match status" value="1"/>
</dbReference>
<dbReference type="HAMAP" id="MF_00523">
    <property type="entry name" value="LpxD"/>
    <property type="match status" value="1"/>
</dbReference>
<dbReference type="Pfam" id="PF00132">
    <property type="entry name" value="Hexapep"/>
    <property type="match status" value="1"/>
</dbReference>
<feature type="active site" description="Proton acceptor" evidence="7">
    <location>
        <position position="231"/>
    </location>
</feature>
<sequence length="321" mass="34693">MKLSEIAEFLSLEYKGEDIEISALNSLLKANFTELTYCDGEKNTKDIPHTGAAAILVSKEYENLVPKDTKALITQSPHLSFAFLSKLFAKPLISTAKEKVQNIAKSARIMPNVYIGDNVNIGENVIIMAGAYIGDNVSIGDESIIHPNVVIYNDTKIGKKCHLLANCVIGSDGFGYAHNKNGEHYKIYHNGNVILEDFVEVGACTTIDRAVFDSTIIKAGTKVDNLVQIGHNCNIGQNCIIVAQTGISGSSELGRNVIMGGQSATSGHLKIGDFSTIAARGGVSKNLEGGRVYGGFPIMLQKDWLKLQAKIAINFKEKSQD</sequence>
<comment type="subunit">
    <text evidence="7">Homotrimer.</text>
</comment>
<keyword evidence="1 7" id="KW-0444">Lipid biosynthesis</keyword>
<evidence type="ECO:0000256" key="2">
    <source>
        <dbReference type="ARBA" id="ARBA00022556"/>
    </source>
</evidence>
<evidence type="ECO:0000313" key="10">
    <source>
        <dbReference type="Proteomes" id="UP000000646"/>
    </source>
</evidence>